<organism evidence="1 2">
    <name type="scientific">Metarhizium anisopliae BRIP 53293</name>
    <dbReference type="NCBI Taxonomy" id="1291518"/>
    <lineage>
        <taxon>Eukaryota</taxon>
        <taxon>Fungi</taxon>
        <taxon>Dikarya</taxon>
        <taxon>Ascomycota</taxon>
        <taxon>Pezizomycotina</taxon>
        <taxon>Sordariomycetes</taxon>
        <taxon>Hypocreomycetidae</taxon>
        <taxon>Hypocreales</taxon>
        <taxon>Clavicipitaceae</taxon>
        <taxon>Metarhizium</taxon>
    </lineage>
</organism>
<accession>A0A0D9NX52</accession>
<dbReference type="STRING" id="1291518.A0A0D9NX52"/>
<evidence type="ECO:0008006" key="3">
    <source>
        <dbReference type="Google" id="ProtNLM"/>
    </source>
</evidence>
<gene>
    <name evidence="1" type="ORF">H634G_05964</name>
</gene>
<dbReference type="Proteomes" id="UP000054544">
    <property type="component" value="Unassembled WGS sequence"/>
</dbReference>
<dbReference type="InterPro" id="IPR051678">
    <property type="entry name" value="AGP_Transferase"/>
</dbReference>
<evidence type="ECO:0000313" key="1">
    <source>
        <dbReference type="EMBL" id="KJK78589.1"/>
    </source>
</evidence>
<reference evidence="2" key="1">
    <citation type="journal article" date="2014" name="BMC Genomics">
        <title>The genome sequence of the biocontrol fungus Metarhizium anisopliae and comparative genomics of Metarhizium species.</title>
        <authorList>
            <person name="Pattemore J.A."/>
            <person name="Hane J.K."/>
            <person name="Williams A.H."/>
            <person name="Wilson B.A."/>
            <person name="Stodart B.J."/>
            <person name="Ash G.J."/>
        </authorList>
    </citation>
    <scope>NUCLEOTIDE SEQUENCE [LARGE SCALE GENOMIC DNA]</scope>
    <source>
        <strain evidence="2">BRIP 53293</strain>
    </source>
</reference>
<sequence>MTTRNLLSGPVTLSAATAKSRNVLHALEYPQQKENFYKRMETYRPLLADLVAHHLGTKPTDVTISSQDYWRHGSFNLCIPVHVNPSAKSAPPQFVLLRFPLPYRVGEVVRPGNSDEKVNCEAATYAWLQENCPAVPIPQLYGFGLSTNQRFTNLDFLPWWSRWFQQARRYFLATFGFPQPSRYVCHPSSRFADLDIGYLLIQTITSGEMLSESWDEKRDDVRLQDNLQRSLARMMLSLASVPLARIGAFRLDNNGYLHLDNRPLNVMFTMHENEGIPLNISRHTTFSSVDDFILQHLAAFDNRLLYQQNAITSRDDAWYQMTSLAAARAIFPQMFRRDFFHGPFVFTLTDIHRKPLSCIMQQAWTNGAFWVTLAVKDPVAFTEIFYDRILPSYFSYSPEELSKADYRFFARLWRPNICDIIDKKLQDRDTYLERLNAVFTDFT</sequence>
<protein>
    <recommendedName>
        <fullName evidence="3">Aminoglycoside phosphotransferase domain-containing protein</fullName>
    </recommendedName>
</protein>
<proteinExistence type="predicted"/>
<dbReference type="PANTHER" id="PTHR21310:SF37">
    <property type="entry name" value="AMINOGLYCOSIDE PHOSPHOTRANSFERASE DOMAIN-CONTAINING PROTEIN"/>
    <property type="match status" value="1"/>
</dbReference>
<keyword evidence="2" id="KW-1185">Reference proteome</keyword>
<dbReference type="OrthoDB" id="3645574at2759"/>
<evidence type="ECO:0000313" key="2">
    <source>
        <dbReference type="Proteomes" id="UP000054544"/>
    </source>
</evidence>
<dbReference type="EMBL" id="KE384733">
    <property type="protein sequence ID" value="KJK78589.1"/>
    <property type="molecule type" value="Genomic_DNA"/>
</dbReference>
<dbReference type="AlphaFoldDB" id="A0A0D9NX52"/>
<name>A0A0D9NX52_METAN</name>
<dbReference type="PANTHER" id="PTHR21310">
    <property type="entry name" value="AMINOGLYCOSIDE PHOSPHOTRANSFERASE-RELATED-RELATED"/>
    <property type="match status" value="1"/>
</dbReference>